<dbReference type="KEGG" id="cia:BEN51_11165"/>
<dbReference type="InterPro" id="IPR003439">
    <property type="entry name" value="ABC_transporter-like_ATP-bd"/>
</dbReference>
<gene>
    <name evidence="5" type="ORF">BEN51_11165</name>
</gene>
<dbReference type="RefSeq" id="WP_119866152.1">
    <property type="nucleotide sequence ID" value="NZ_CP016786.1"/>
</dbReference>
<dbReference type="SUPFAM" id="SSF52540">
    <property type="entry name" value="P-loop containing nucleoside triphosphate hydrolases"/>
    <property type="match status" value="1"/>
</dbReference>
<dbReference type="Gene3D" id="3.40.50.300">
    <property type="entry name" value="P-loop containing nucleotide triphosphate hydrolases"/>
    <property type="match status" value="1"/>
</dbReference>
<protein>
    <submittedName>
        <fullName evidence="5">Multidrug ABC transporter ATP-binding protein</fullName>
    </submittedName>
</protein>
<reference evidence="5 6" key="1">
    <citation type="submission" date="2016-08" db="EMBL/GenBank/DDBJ databases">
        <title>Complete Genome Sequence Of The Indigo Reducing Clostridium isatidis DSM15098.</title>
        <authorList>
            <person name="Little G.T."/>
            <person name="Minton N.P."/>
        </authorList>
    </citation>
    <scope>NUCLEOTIDE SEQUENCE [LARGE SCALE GENOMIC DNA]</scope>
    <source>
        <strain evidence="5 6">DSM 15098</strain>
    </source>
</reference>
<organism evidence="5 6">
    <name type="scientific">Clostridium isatidis</name>
    <dbReference type="NCBI Taxonomy" id="182773"/>
    <lineage>
        <taxon>Bacteria</taxon>
        <taxon>Bacillati</taxon>
        <taxon>Bacillota</taxon>
        <taxon>Clostridia</taxon>
        <taxon>Eubacteriales</taxon>
        <taxon>Clostridiaceae</taxon>
        <taxon>Clostridium</taxon>
    </lineage>
</organism>
<dbReference type="CDD" id="cd03230">
    <property type="entry name" value="ABC_DR_subfamily_A"/>
    <property type="match status" value="1"/>
</dbReference>
<evidence type="ECO:0000313" key="6">
    <source>
        <dbReference type="Proteomes" id="UP000264883"/>
    </source>
</evidence>
<dbReference type="InterPro" id="IPR003593">
    <property type="entry name" value="AAA+_ATPase"/>
</dbReference>
<proteinExistence type="predicted"/>
<accession>A0A343JER7</accession>
<keyword evidence="2" id="KW-0547">Nucleotide-binding</keyword>
<evidence type="ECO:0000256" key="3">
    <source>
        <dbReference type="ARBA" id="ARBA00022840"/>
    </source>
</evidence>
<keyword evidence="3 5" id="KW-0067">ATP-binding</keyword>
<evidence type="ECO:0000256" key="2">
    <source>
        <dbReference type="ARBA" id="ARBA00022741"/>
    </source>
</evidence>
<keyword evidence="6" id="KW-1185">Reference proteome</keyword>
<evidence type="ECO:0000313" key="5">
    <source>
        <dbReference type="EMBL" id="ASW44025.1"/>
    </source>
</evidence>
<evidence type="ECO:0000259" key="4">
    <source>
        <dbReference type="PROSITE" id="PS50893"/>
    </source>
</evidence>
<dbReference type="OrthoDB" id="9804819at2"/>
<name>A0A343JER7_9CLOT</name>
<dbReference type="InterPro" id="IPR027417">
    <property type="entry name" value="P-loop_NTPase"/>
</dbReference>
<feature type="domain" description="ABC transporter" evidence="4">
    <location>
        <begin position="5"/>
        <end position="227"/>
    </location>
</feature>
<dbReference type="AlphaFoldDB" id="A0A343JER7"/>
<evidence type="ECO:0000256" key="1">
    <source>
        <dbReference type="ARBA" id="ARBA00022448"/>
    </source>
</evidence>
<sequence>MSNLLEVNNVYKSINGKLILKGINFNLEKGKVLGIMGPNGQGKTTLLNMIQGFLKIDQGDIKLEGLPITSDSKNYIAFLQDRNIFDKNMKIKNAINLYSDFFADFEKEKMKYYLNFMNLDEEAKIKELSKGMCEKFYLSLTLSRKAKLYMLDEPISGVDPVSREKILDAILENLNEESSMIITTHYIGELDRIFDEVAFLGEGKIVERGDAEELREKYKASIDEIYRNIFAE</sequence>
<dbReference type="Proteomes" id="UP000264883">
    <property type="component" value="Chromosome"/>
</dbReference>
<keyword evidence="1" id="KW-0813">Transport</keyword>
<dbReference type="PROSITE" id="PS50893">
    <property type="entry name" value="ABC_TRANSPORTER_2"/>
    <property type="match status" value="1"/>
</dbReference>
<dbReference type="SMART" id="SM00382">
    <property type="entry name" value="AAA"/>
    <property type="match status" value="1"/>
</dbReference>
<dbReference type="PANTHER" id="PTHR42939:SF1">
    <property type="entry name" value="ABC TRANSPORTER ATP-BINDING PROTEIN ALBC-RELATED"/>
    <property type="match status" value="1"/>
</dbReference>
<dbReference type="GO" id="GO:0016887">
    <property type="term" value="F:ATP hydrolysis activity"/>
    <property type="evidence" value="ECO:0007669"/>
    <property type="project" value="InterPro"/>
</dbReference>
<dbReference type="InterPro" id="IPR051782">
    <property type="entry name" value="ABC_Transporter_VariousFunc"/>
</dbReference>
<dbReference type="GO" id="GO:0005524">
    <property type="term" value="F:ATP binding"/>
    <property type="evidence" value="ECO:0007669"/>
    <property type="project" value="UniProtKB-KW"/>
</dbReference>
<dbReference type="PANTHER" id="PTHR42939">
    <property type="entry name" value="ABC TRANSPORTER ATP-BINDING PROTEIN ALBC-RELATED"/>
    <property type="match status" value="1"/>
</dbReference>
<dbReference type="EMBL" id="CP016786">
    <property type="protein sequence ID" value="ASW44025.1"/>
    <property type="molecule type" value="Genomic_DNA"/>
</dbReference>
<dbReference type="Pfam" id="PF00005">
    <property type="entry name" value="ABC_tran"/>
    <property type="match status" value="1"/>
</dbReference>